<reference evidence="1" key="1">
    <citation type="journal article" date="2015" name="Genome Biol. Evol.">
        <title>Organellar Genomes of White Spruce (Picea glauca): Assembly and Annotation.</title>
        <authorList>
            <person name="Jackman S.D."/>
            <person name="Warren R.L."/>
            <person name="Gibb E.A."/>
            <person name="Vandervalk B.P."/>
            <person name="Mohamadi H."/>
            <person name="Chu J."/>
            <person name="Raymond A."/>
            <person name="Pleasance S."/>
            <person name="Coope R."/>
            <person name="Wildung M.R."/>
            <person name="Ritland C.E."/>
            <person name="Bousquet J."/>
            <person name="Jones S.J."/>
            <person name="Bohlmann J."/>
            <person name="Birol I."/>
        </authorList>
    </citation>
    <scope>NUCLEOTIDE SEQUENCE [LARGE SCALE GENOMIC DNA]</scope>
    <source>
        <tissue evidence="1">Flushing bud</tissue>
    </source>
</reference>
<protein>
    <submittedName>
        <fullName evidence="1">Uncharacterized protein</fullName>
    </submittedName>
</protein>
<name>A0A101LZR7_PICGL</name>
<organism evidence="1">
    <name type="scientific">Picea glauca</name>
    <name type="common">White spruce</name>
    <name type="synonym">Pinus glauca</name>
    <dbReference type="NCBI Taxonomy" id="3330"/>
    <lineage>
        <taxon>Eukaryota</taxon>
        <taxon>Viridiplantae</taxon>
        <taxon>Streptophyta</taxon>
        <taxon>Embryophyta</taxon>
        <taxon>Tracheophyta</taxon>
        <taxon>Spermatophyta</taxon>
        <taxon>Pinopsida</taxon>
        <taxon>Pinidae</taxon>
        <taxon>Conifers I</taxon>
        <taxon>Pinales</taxon>
        <taxon>Pinaceae</taxon>
        <taxon>Picea</taxon>
    </lineage>
</organism>
<gene>
    <name evidence="1" type="ORF">ABT39_MTgene5270</name>
</gene>
<geneLocation type="mitochondrion" evidence="1"/>
<accession>A0A101LZR7</accession>
<keyword evidence="1" id="KW-0496">Mitochondrion</keyword>
<proteinExistence type="predicted"/>
<dbReference type="EMBL" id="LKAM01000006">
    <property type="protein sequence ID" value="KUM48270.1"/>
    <property type="molecule type" value="Genomic_DNA"/>
</dbReference>
<evidence type="ECO:0000313" key="1">
    <source>
        <dbReference type="EMBL" id="KUM48270.1"/>
    </source>
</evidence>
<comment type="caution">
    <text evidence="1">The sequence shown here is derived from an EMBL/GenBank/DDBJ whole genome shotgun (WGS) entry which is preliminary data.</text>
</comment>
<dbReference type="AlphaFoldDB" id="A0A101LZR7"/>
<sequence length="149" mass="16091">MLCFPSPFSSKGGSHASFVDRGLTTGIPTGCSRPPYLNRSSYRSLSPIAGWKGSASEPYVKLPPHTAPPRIGDIGSVRRSDMAGSACVGSFRLLHAPHSPRDTRERFFLFIIKDCQGNESSTSKTLCTVTGSKALFDDSLIPTPHTYTQ</sequence>